<reference evidence="1" key="1">
    <citation type="submission" date="2020-06" db="EMBL/GenBank/DDBJ databases">
        <authorList>
            <person name="Li T."/>
            <person name="Hu X."/>
            <person name="Zhang T."/>
            <person name="Song X."/>
            <person name="Zhang H."/>
            <person name="Dai N."/>
            <person name="Sheng W."/>
            <person name="Hou X."/>
            <person name="Wei L."/>
        </authorList>
    </citation>
    <scope>NUCLEOTIDE SEQUENCE</scope>
    <source>
        <strain evidence="1">G02</strain>
        <tissue evidence="1">Leaf</tissue>
    </source>
</reference>
<proteinExistence type="predicted"/>
<sequence>MLAKQLWWIVSYPDSLHSRLLRHKYIHTSDVLTIPISQGCSFTWRNTLEALPVSILGSRWQLCDGKKVGIWLDRWVPRPISCQVIINTYGLSLDAIVDVLMEEGGEVLNDDLVCTVFQHEDAELILNILLEAGYPDVLRWLY</sequence>
<dbReference type="EMBL" id="JACGWJ010000001">
    <property type="protein sequence ID" value="KAL0440678.1"/>
    <property type="molecule type" value="Genomic_DNA"/>
</dbReference>
<dbReference type="AlphaFoldDB" id="A0AAW2WGP4"/>
<evidence type="ECO:0000313" key="1">
    <source>
        <dbReference type="EMBL" id="KAL0440678.1"/>
    </source>
</evidence>
<name>A0AAW2WGP4_SESRA</name>
<gene>
    <name evidence="1" type="ORF">Sradi_0006700</name>
</gene>
<accession>A0AAW2WGP4</accession>
<comment type="caution">
    <text evidence="1">The sequence shown here is derived from an EMBL/GenBank/DDBJ whole genome shotgun (WGS) entry which is preliminary data.</text>
</comment>
<reference evidence="1" key="2">
    <citation type="journal article" date="2024" name="Plant">
        <title>Genomic evolution and insights into agronomic trait innovations of Sesamum species.</title>
        <authorList>
            <person name="Miao H."/>
            <person name="Wang L."/>
            <person name="Qu L."/>
            <person name="Liu H."/>
            <person name="Sun Y."/>
            <person name="Le M."/>
            <person name="Wang Q."/>
            <person name="Wei S."/>
            <person name="Zheng Y."/>
            <person name="Lin W."/>
            <person name="Duan Y."/>
            <person name="Cao H."/>
            <person name="Xiong S."/>
            <person name="Wang X."/>
            <person name="Wei L."/>
            <person name="Li C."/>
            <person name="Ma Q."/>
            <person name="Ju M."/>
            <person name="Zhao R."/>
            <person name="Li G."/>
            <person name="Mu C."/>
            <person name="Tian Q."/>
            <person name="Mei H."/>
            <person name="Zhang T."/>
            <person name="Gao T."/>
            <person name="Zhang H."/>
        </authorList>
    </citation>
    <scope>NUCLEOTIDE SEQUENCE</scope>
    <source>
        <strain evidence="1">G02</strain>
    </source>
</reference>
<protein>
    <submittedName>
        <fullName evidence="1">Uncharacterized protein</fullName>
    </submittedName>
</protein>
<organism evidence="1">
    <name type="scientific">Sesamum radiatum</name>
    <name type="common">Black benniseed</name>
    <dbReference type="NCBI Taxonomy" id="300843"/>
    <lineage>
        <taxon>Eukaryota</taxon>
        <taxon>Viridiplantae</taxon>
        <taxon>Streptophyta</taxon>
        <taxon>Embryophyta</taxon>
        <taxon>Tracheophyta</taxon>
        <taxon>Spermatophyta</taxon>
        <taxon>Magnoliopsida</taxon>
        <taxon>eudicotyledons</taxon>
        <taxon>Gunneridae</taxon>
        <taxon>Pentapetalae</taxon>
        <taxon>asterids</taxon>
        <taxon>lamiids</taxon>
        <taxon>Lamiales</taxon>
        <taxon>Pedaliaceae</taxon>
        <taxon>Sesamum</taxon>
    </lineage>
</organism>